<feature type="compositionally biased region" description="Basic and acidic residues" evidence="1">
    <location>
        <begin position="499"/>
        <end position="521"/>
    </location>
</feature>
<reference evidence="2" key="3">
    <citation type="submission" date="2023-03" db="UniProtKB">
        <authorList>
            <consortium name="EnsemblPlants"/>
        </authorList>
    </citation>
    <scope>IDENTIFICATION</scope>
    <source>
        <strain evidence="2">cv. Chiifu-401-42</strain>
    </source>
</reference>
<dbReference type="EnsemblPlants" id="Bra039591.1">
    <property type="protein sequence ID" value="Bra039591.1-P"/>
    <property type="gene ID" value="Bra039591"/>
</dbReference>
<feature type="region of interest" description="Disordered" evidence="1">
    <location>
        <begin position="109"/>
        <end position="135"/>
    </location>
</feature>
<protein>
    <submittedName>
        <fullName evidence="2">Uncharacterized protein</fullName>
    </submittedName>
</protein>
<feature type="region of interest" description="Disordered" evidence="1">
    <location>
        <begin position="499"/>
        <end position="525"/>
    </location>
</feature>
<dbReference type="Gramene" id="Bra039591.1">
    <property type="protein sequence ID" value="Bra039591.1-P"/>
    <property type="gene ID" value="Bra039591"/>
</dbReference>
<dbReference type="HOGENOM" id="CLU_500947_0_0_1"/>
<organism evidence="2 3">
    <name type="scientific">Brassica campestris</name>
    <name type="common">Field mustard</name>
    <dbReference type="NCBI Taxonomy" id="3711"/>
    <lineage>
        <taxon>Eukaryota</taxon>
        <taxon>Viridiplantae</taxon>
        <taxon>Streptophyta</taxon>
        <taxon>Embryophyta</taxon>
        <taxon>Tracheophyta</taxon>
        <taxon>Spermatophyta</taxon>
        <taxon>Magnoliopsida</taxon>
        <taxon>eudicotyledons</taxon>
        <taxon>Gunneridae</taxon>
        <taxon>Pentapetalae</taxon>
        <taxon>rosids</taxon>
        <taxon>malvids</taxon>
        <taxon>Brassicales</taxon>
        <taxon>Brassicaceae</taxon>
        <taxon>Brassiceae</taxon>
        <taxon>Brassica</taxon>
    </lineage>
</organism>
<dbReference type="AlphaFoldDB" id="M4FER9"/>
<reference evidence="3" key="1">
    <citation type="journal article" date="2011" name="Nat. Genet.">
        <title>The genome of the mesopolyploid crop species Brassica rapa.</title>
        <authorList>
            <consortium name="Brassica rapa Genome Sequencing Project Consortium"/>
            <person name="Wang X."/>
            <person name="Wang H."/>
            <person name="Wang J."/>
            <person name="Sun R."/>
            <person name="Wu J."/>
            <person name="Liu S."/>
            <person name="Bai Y."/>
            <person name="Mun J.H."/>
            <person name="Bancroft I."/>
            <person name="Cheng F."/>
            <person name="Huang S."/>
            <person name="Li X."/>
            <person name="Hua W."/>
            <person name="Wang J."/>
            <person name="Wang X."/>
            <person name="Freeling M."/>
            <person name="Pires J.C."/>
            <person name="Paterson A.H."/>
            <person name="Chalhoub B."/>
            <person name="Wang B."/>
            <person name="Hayward A."/>
            <person name="Sharpe A.G."/>
            <person name="Park B.S."/>
            <person name="Weisshaar B."/>
            <person name="Liu B."/>
            <person name="Li B."/>
            <person name="Liu B."/>
            <person name="Tong C."/>
            <person name="Song C."/>
            <person name="Duran C."/>
            <person name="Peng C."/>
            <person name="Geng C."/>
            <person name="Koh C."/>
            <person name="Lin C."/>
            <person name="Edwards D."/>
            <person name="Mu D."/>
            <person name="Shen D."/>
            <person name="Soumpourou E."/>
            <person name="Li F."/>
            <person name="Fraser F."/>
            <person name="Conant G."/>
            <person name="Lassalle G."/>
            <person name="King G.J."/>
            <person name="Bonnema G."/>
            <person name="Tang H."/>
            <person name="Wang H."/>
            <person name="Belcram H."/>
            <person name="Zhou H."/>
            <person name="Hirakawa H."/>
            <person name="Abe H."/>
            <person name="Guo H."/>
            <person name="Wang H."/>
            <person name="Jin H."/>
            <person name="Parkin I.A."/>
            <person name="Batley J."/>
            <person name="Kim J.S."/>
            <person name="Just J."/>
            <person name="Li J."/>
            <person name="Xu J."/>
            <person name="Deng J."/>
            <person name="Kim J.A."/>
            <person name="Li J."/>
            <person name="Yu J."/>
            <person name="Meng J."/>
            <person name="Wang J."/>
            <person name="Min J."/>
            <person name="Poulain J."/>
            <person name="Wang J."/>
            <person name="Hatakeyama K."/>
            <person name="Wu K."/>
            <person name="Wang L."/>
            <person name="Fang L."/>
            <person name="Trick M."/>
            <person name="Links M.G."/>
            <person name="Zhao M."/>
            <person name="Jin M."/>
            <person name="Ramchiary N."/>
            <person name="Drou N."/>
            <person name="Berkman P.J."/>
            <person name="Cai Q."/>
            <person name="Huang Q."/>
            <person name="Li R."/>
            <person name="Tabata S."/>
            <person name="Cheng S."/>
            <person name="Zhang S."/>
            <person name="Zhang S."/>
            <person name="Huang S."/>
            <person name="Sato S."/>
            <person name="Sun S."/>
            <person name="Kwon S.J."/>
            <person name="Choi S.R."/>
            <person name="Lee T.H."/>
            <person name="Fan W."/>
            <person name="Zhao X."/>
            <person name="Tan X."/>
            <person name="Xu X."/>
            <person name="Wang Y."/>
            <person name="Qiu Y."/>
            <person name="Yin Y."/>
            <person name="Li Y."/>
            <person name="Du Y."/>
            <person name="Liao Y."/>
            <person name="Lim Y."/>
            <person name="Narusaka Y."/>
            <person name="Wang Y."/>
            <person name="Wang Z."/>
            <person name="Li Z."/>
            <person name="Wang Z."/>
            <person name="Xiong Z."/>
            <person name="Zhang Z."/>
        </authorList>
    </citation>
    <scope>NUCLEOTIDE SEQUENCE [LARGE SCALE GENOMIC DNA]</scope>
    <source>
        <strain evidence="3">cv. Chiifu-401-42</strain>
    </source>
</reference>
<evidence type="ECO:0000313" key="2">
    <source>
        <dbReference type="EnsemblPlants" id="Bra039591.1-P"/>
    </source>
</evidence>
<name>M4FER9_BRACM</name>
<sequence>MIGSNKVEIISTVVGTCGTSQSSQKRSLDHFVKPHDPSQVWHDPSQVWNDPRQFWHDPSQVCDTPWIERRPVWFMDTAQGGVLVYQLDQTEVFMSDYASPTARVIPSDHSVHADHNFPDRADQTVRPDPSDHPDCPERASSILLLTAKEPLGSDEPGQHFLVSLVWLAPTKRLFLVGPVFEEEPLDYPHQGRRLDTRNPMDEDLGPIFDEEDEPGPVFDEEATSITSILDLLSSETDKTWHSLRSILDNCVVLSLDDIVVYNTFFEKHLESLIVNSHYELKLVCSDVEQNMHVLKMNTIAAYLDKILVCDVYFDVHLDKLKCVLLVLEKDILVFDLNKYLSCIFDLGLLVFVLSIRERQIQPLRNESIDRAQQPEIWRSFVVQTGYLGDDSDMGSVHNGYLNIQKFTCLMLAHVLDDYPKGLNPDFDVLRIEKPVDYFFRRFDVVTLVVLKVQDIKGQFHKEAAQCGVHVYQLDQTEFFMSDYASPTARVFPSDHSVHADHNFPDRADQTVRPDPSDHPNCPERASSVLLLTAKEPLGSDEPGR</sequence>
<accession>M4FER9</accession>
<evidence type="ECO:0000256" key="1">
    <source>
        <dbReference type="SAM" id="MobiDB-lite"/>
    </source>
</evidence>
<reference evidence="3" key="2">
    <citation type="journal article" date="2018" name="Hortic Res">
        <title>Improved Brassica rapa reference genome by single-molecule sequencing and chromosome conformation capture technologies.</title>
        <authorList>
            <person name="Zhang L."/>
            <person name="Cai X."/>
            <person name="Wu J."/>
            <person name="Liu M."/>
            <person name="Grob S."/>
            <person name="Cheng F."/>
            <person name="Liang J."/>
            <person name="Cai C."/>
            <person name="Liu Z."/>
            <person name="Liu B."/>
            <person name="Wang F."/>
            <person name="Li S."/>
            <person name="Liu F."/>
            <person name="Li X."/>
            <person name="Cheng L."/>
            <person name="Yang W."/>
            <person name="Li M.H."/>
            <person name="Grossniklaus U."/>
            <person name="Zheng H."/>
            <person name="Wang X."/>
        </authorList>
    </citation>
    <scope>NUCLEOTIDE SEQUENCE [LARGE SCALE GENOMIC DNA]</scope>
    <source>
        <strain evidence="3">cv. Chiifu-401-42</strain>
    </source>
</reference>
<proteinExistence type="predicted"/>
<evidence type="ECO:0000313" key="3">
    <source>
        <dbReference type="Proteomes" id="UP000011750"/>
    </source>
</evidence>
<keyword evidence="3" id="KW-1185">Reference proteome</keyword>
<dbReference type="InParanoid" id="M4FER9"/>
<dbReference type="Proteomes" id="UP000011750">
    <property type="component" value="Unassembled WGS sequence"/>
</dbReference>